<keyword evidence="3" id="KW-1185">Reference proteome</keyword>
<sequence length="796" mass="89854">MICASYRNLLLLPLFFITLSSLAQNEITNEKELKEKYAEYFKLNREAVYLHLNKSTFLPKENIWFAAYVVDQQQGLPSLATTNLNVELYDSQGEHLKTKTLFINGGKGTGFFELEPGEYRPGDYFIKASTSYMNNFKEDLSFVVNFKIAGENENKEIKPNYELYILPEGGHLLADVQNTLGIKLINSAGDGVKFKDAKIIDDTNQVITTFKSNRFGMGKASFTPESGKSYKLQLTTSNGDVINRNIEKAEETGLTLTNNFLKDKLIISLKTNEKTLSQIEKKDFLVAIHKNGEMRQYKFQFPKGKTIAPIDISTDSLFSGVNTITVFNEDFQPLLERLIFNYSKIKRVNVNAKQVTKARDSLEIQLNSKLDNIRSNTLSISVLPGNTSAYATQQTILSEFLLEPYVKGEVENSAYYFRKKTDKRRRNYDLDLLLLTQGWSKYSWNNIFNETPKELYTAEKGFTINGTVNDKKVSEDQLVFLQSDNSSLFEILQLDDSKSFKAKNLYLLDSAAVNIGLAKKNNRIKKPAMYATVLPQKNESELDEIFLRKELKNSNPNPGISPGSIGNFIKNSEALDTVVVKASSKTSKEIAQKMGSMGQTEIIGKETGQAFTFFTNYLKMRGFQVKRNVGSGELLILSQRMGKAYPPIIFMDGVRMQNYDFLTQLRTSEVEAIYINKSGGGIMGPTGVGGVIKIKTGQNYKSKDSDATYNDSTFKFITENGFASDKEFYAPKYRSYSNNLFEDYGVIHWIGDTFLNQEGNTSFKILDTQTPKIKIFVEGMTENGALISEEINLETP</sequence>
<dbReference type="OrthoDB" id="679547at2"/>
<feature type="chain" id="PRO_5011957921" description="TonB-dependent Receptor Plug Domain" evidence="1">
    <location>
        <begin position="24"/>
        <end position="796"/>
    </location>
</feature>
<proteinExistence type="predicted"/>
<evidence type="ECO:0008006" key="4">
    <source>
        <dbReference type="Google" id="ProtNLM"/>
    </source>
</evidence>
<dbReference type="Gene3D" id="2.60.40.1930">
    <property type="match status" value="1"/>
</dbReference>
<protein>
    <recommendedName>
        <fullName evidence="4">TonB-dependent Receptor Plug Domain</fullName>
    </recommendedName>
</protein>
<dbReference type="Gene3D" id="2.170.130.10">
    <property type="entry name" value="TonB-dependent receptor, plug domain"/>
    <property type="match status" value="1"/>
</dbReference>
<name>A0A1M7I8M2_9FLAO</name>
<evidence type="ECO:0000256" key="1">
    <source>
        <dbReference type="SAM" id="SignalP"/>
    </source>
</evidence>
<dbReference type="InterPro" id="IPR037066">
    <property type="entry name" value="Plug_dom_sf"/>
</dbReference>
<evidence type="ECO:0000313" key="2">
    <source>
        <dbReference type="EMBL" id="SHM36903.1"/>
    </source>
</evidence>
<dbReference type="EMBL" id="LT670848">
    <property type="protein sequence ID" value="SHM36903.1"/>
    <property type="molecule type" value="Genomic_DNA"/>
</dbReference>
<dbReference type="STRING" id="143223.SAMN05878281_0454"/>
<reference evidence="3" key="1">
    <citation type="submission" date="2016-11" db="EMBL/GenBank/DDBJ databases">
        <authorList>
            <person name="Varghese N."/>
            <person name="Submissions S."/>
        </authorList>
    </citation>
    <scope>NUCLEOTIDE SEQUENCE [LARGE SCALE GENOMIC DNA]</scope>
    <source>
        <strain evidence="3">ACAM 48</strain>
    </source>
</reference>
<keyword evidence="1" id="KW-0732">Signal</keyword>
<evidence type="ECO:0000313" key="3">
    <source>
        <dbReference type="Proteomes" id="UP000190235"/>
    </source>
</evidence>
<accession>A0A1M7I8M2</accession>
<dbReference type="RefSeq" id="WP_079733789.1">
    <property type="nucleotide sequence ID" value="NZ_LT670848.1"/>
</dbReference>
<dbReference type="Proteomes" id="UP000190235">
    <property type="component" value="Chromosome I"/>
</dbReference>
<dbReference type="AlphaFoldDB" id="A0A1M7I8M2"/>
<organism evidence="2 3">
    <name type="scientific">Salegentibacter salegens</name>
    <dbReference type="NCBI Taxonomy" id="143223"/>
    <lineage>
        <taxon>Bacteria</taxon>
        <taxon>Pseudomonadati</taxon>
        <taxon>Bacteroidota</taxon>
        <taxon>Flavobacteriia</taxon>
        <taxon>Flavobacteriales</taxon>
        <taxon>Flavobacteriaceae</taxon>
        <taxon>Salegentibacter</taxon>
    </lineage>
</organism>
<feature type="signal peptide" evidence="1">
    <location>
        <begin position="1"/>
        <end position="23"/>
    </location>
</feature>
<gene>
    <name evidence="2" type="ORF">SAMN05878281_0454</name>
</gene>